<feature type="transmembrane region" description="Helical" evidence="6">
    <location>
        <begin position="29"/>
        <end position="49"/>
    </location>
</feature>
<evidence type="ECO:0000256" key="2">
    <source>
        <dbReference type="ARBA" id="ARBA00022448"/>
    </source>
</evidence>
<evidence type="ECO:0000313" key="8">
    <source>
        <dbReference type="Proteomes" id="UP001060336"/>
    </source>
</evidence>
<evidence type="ECO:0008006" key="9">
    <source>
        <dbReference type="Google" id="ProtNLM"/>
    </source>
</evidence>
<dbReference type="KEGG" id="naci:NUH88_03605"/>
<keyword evidence="8" id="KW-1185">Reference proteome</keyword>
<accession>A0A9J7ATZ4</accession>
<dbReference type="InterPro" id="IPR039309">
    <property type="entry name" value="BT1"/>
</dbReference>
<dbReference type="Pfam" id="PF03092">
    <property type="entry name" value="BT1"/>
    <property type="match status" value="1"/>
</dbReference>
<keyword evidence="2" id="KW-0813">Transport</keyword>
<comment type="subcellular location">
    <subcellularLocation>
        <location evidence="1">Membrane</location>
        <topology evidence="1">Multi-pass membrane protein</topology>
    </subcellularLocation>
</comment>
<feature type="transmembrane region" description="Helical" evidence="6">
    <location>
        <begin position="118"/>
        <end position="139"/>
    </location>
</feature>
<dbReference type="PANTHER" id="PTHR31585">
    <property type="entry name" value="FOLATE-BIOPTERIN TRANSPORTER 1, CHLOROPLASTIC"/>
    <property type="match status" value="1"/>
</dbReference>
<feature type="transmembrane region" description="Helical" evidence="6">
    <location>
        <begin position="209"/>
        <end position="232"/>
    </location>
</feature>
<feature type="transmembrane region" description="Helical" evidence="6">
    <location>
        <begin position="427"/>
        <end position="451"/>
    </location>
</feature>
<reference evidence="7" key="1">
    <citation type="submission" date="2022-08" db="EMBL/GenBank/DDBJ databases">
        <title>Nisaea acidiphila sp. nov., isolated from a marine algal debris and emended description of the genus Nisaea Urios et al. 2008.</title>
        <authorList>
            <person name="Kwon K."/>
        </authorList>
    </citation>
    <scope>NUCLEOTIDE SEQUENCE</scope>
    <source>
        <strain evidence="7">MEBiC11861</strain>
    </source>
</reference>
<name>A0A9J7ATZ4_9PROT</name>
<feature type="transmembrane region" description="Helical" evidence="6">
    <location>
        <begin position="93"/>
        <end position="112"/>
    </location>
</feature>
<dbReference type="RefSeq" id="WP_257770022.1">
    <property type="nucleotide sequence ID" value="NZ_CP102480.1"/>
</dbReference>
<evidence type="ECO:0000256" key="4">
    <source>
        <dbReference type="ARBA" id="ARBA00022989"/>
    </source>
</evidence>
<feature type="transmembrane region" description="Helical" evidence="6">
    <location>
        <begin position="321"/>
        <end position="338"/>
    </location>
</feature>
<feature type="transmembrane region" description="Helical" evidence="6">
    <location>
        <begin position="358"/>
        <end position="377"/>
    </location>
</feature>
<dbReference type="GO" id="GO:0016020">
    <property type="term" value="C:membrane"/>
    <property type="evidence" value="ECO:0007669"/>
    <property type="project" value="UniProtKB-SubCell"/>
</dbReference>
<feature type="transmembrane region" description="Helical" evidence="6">
    <location>
        <begin position="386"/>
        <end position="407"/>
    </location>
</feature>
<organism evidence="7 8">
    <name type="scientific">Nisaea acidiphila</name>
    <dbReference type="NCBI Taxonomy" id="1862145"/>
    <lineage>
        <taxon>Bacteria</taxon>
        <taxon>Pseudomonadati</taxon>
        <taxon>Pseudomonadota</taxon>
        <taxon>Alphaproteobacteria</taxon>
        <taxon>Rhodospirillales</taxon>
        <taxon>Thalassobaculaceae</taxon>
        <taxon>Nisaea</taxon>
    </lineage>
</organism>
<proteinExistence type="predicted"/>
<protein>
    <recommendedName>
        <fullName evidence="9">Folate/biopterin family MFS transporter</fullName>
    </recommendedName>
</protein>
<feature type="transmembrane region" description="Helical" evidence="6">
    <location>
        <begin position="296"/>
        <end position="314"/>
    </location>
</feature>
<keyword evidence="4 6" id="KW-1133">Transmembrane helix</keyword>
<dbReference type="EMBL" id="CP102480">
    <property type="protein sequence ID" value="UUX50791.1"/>
    <property type="molecule type" value="Genomic_DNA"/>
</dbReference>
<gene>
    <name evidence="7" type="ORF">NUH88_03605</name>
</gene>
<feature type="transmembrane region" description="Helical" evidence="6">
    <location>
        <begin position="55"/>
        <end position="73"/>
    </location>
</feature>
<dbReference type="AlphaFoldDB" id="A0A9J7ATZ4"/>
<feature type="transmembrane region" description="Helical" evidence="6">
    <location>
        <begin position="269"/>
        <end position="290"/>
    </location>
</feature>
<dbReference type="PANTHER" id="PTHR31585:SF5">
    <property type="entry name" value="RNA-BINDING S4 DOMAIN-CONTAINING PROTEIN"/>
    <property type="match status" value="1"/>
</dbReference>
<feature type="transmembrane region" description="Helical" evidence="6">
    <location>
        <begin position="512"/>
        <end position="534"/>
    </location>
</feature>
<feature type="transmembrane region" description="Helical" evidence="6">
    <location>
        <begin position="177"/>
        <end position="197"/>
    </location>
</feature>
<evidence type="ECO:0000256" key="3">
    <source>
        <dbReference type="ARBA" id="ARBA00022692"/>
    </source>
</evidence>
<dbReference type="Proteomes" id="UP001060336">
    <property type="component" value="Chromosome"/>
</dbReference>
<keyword evidence="3 6" id="KW-0812">Transmembrane</keyword>
<keyword evidence="5 6" id="KW-0472">Membrane</keyword>
<feature type="transmembrane region" description="Helical" evidence="6">
    <location>
        <begin position="463"/>
        <end position="481"/>
    </location>
</feature>
<evidence type="ECO:0000313" key="7">
    <source>
        <dbReference type="EMBL" id="UUX50791.1"/>
    </source>
</evidence>
<evidence type="ECO:0000256" key="1">
    <source>
        <dbReference type="ARBA" id="ARBA00004141"/>
    </source>
</evidence>
<evidence type="ECO:0000256" key="6">
    <source>
        <dbReference type="SAM" id="Phobius"/>
    </source>
</evidence>
<evidence type="ECO:0000256" key="5">
    <source>
        <dbReference type="ARBA" id="ARBA00023136"/>
    </source>
</evidence>
<sequence>MTITSRTGWLHETFAGLIEQMRWSYLPPLMVYLAYGISGLTSIVGTFFVKEYLDLSAAFLAGLGFWAGIPWALKMPVGHLVDIIWKWKGSLVYLGAALIAASLLIMYGLIAHTVAMTAIFPATVWFVISTLLAPMGFVLQDAVADAMTVEAVPALDEDGEPFAEDEIKAMHTTMQMLGRFALIGGIALVAVINITMFDGVELMSESEKAVIYADIHLIALAVPAISIAGVILGGGMLRRRAKELVAAGVDPHEVDAMLFRPDGEATPNWWIFGGSLAFGVFTVSIGLSGLAYSQEIVFAGSMAIVCFLISRLLPELAPAQRLALIGTSTIVFFFRAVPGPGPGATWFEIDMLGFDQQFISVLTLISAALALVGMVVLRPLMASRSIAYIVALLTVFAGVLSLPNIGLYYGLHEWTAPLTGGVVDARFIAILDTAIESPLAQVSMIPMLAWIARNAPSHLKATFFAVMASFVNLALSARAMGTKYVNEIFLVTREVKDRTTGEITVPADYSELGMLLIVVAALTVIVPLAAIFVIQSGRFRTRD</sequence>